<dbReference type="OrthoDB" id="4207206at2"/>
<dbReference type="RefSeq" id="WP_107437505.1">
    <property type="nucleotide sequence ID" value="NZ_FOGO01000007.1"/>
</dbReference>
<evidence type="ECO:0000313" key="3">
    <source>
        <dbReference type="EMBL" id="SES03722.1"/>
    </source>
</evidence>
<accession>A0A1H9U345</accession>
<feature type="chain" id="PRO_5010238517" description="DUF4352 domain-containing protein" evidence="2">
    <location>
        <begin position="23"/>
        <end position="192"/>
    </location>
</feature>
<evidence type="ECO:0008006" key="5">
    <source>
        <dbReference type="Google" id="ProtNLM"/>
    </source>
</evidence>
<feature type="signal peptide" evidence="2">
    <location>
        <begin position="1"/>
        <end position="22"/>
    </location>
</feature>
<protein>
    <recommendedName>
        <fullName evidence="5">DUF4352 domain-containing protein</fullName>
    </recommendedName>
</protein>
<dbReference type="Proteomes" id="UP000182841">
    <property type="component" value="Unassembled WGS sequence"/>
</dbReference>
<name>A0A1H9U345_9ACTN</name>
<sequence length="192" mass="20795">MRITLAASAGSVALLAALTACAAPGDEPKPTPHEEKASPDKEQAQDEPDRLELGQSWPWKDDDGNEGTASVLSYKQPYSGIEPPDESLGMQEKAVWARVDVKVCIDKSEGENSVSQDPWSLAFADGSQAEITGLSGGDFPKPEYPIMDKVVRAGRCARGGIMFPVPADQRPVRVEYAPEGLAYPTEWRIPKR</sequence>
<evidence type="ECO:0000313" key="4">
    <source>
        <dbReference type="Proteomes" id="UP000182841"/>
    </source>
</evidence>
<dbReference type="EMBL" id="FOGO01000007">
    <property type="protein sequence ID" value="SES03722.1"/>
    <property type="molecule type" value="Genomic_DNA"/>
</dbReference>
<dbReference type="AlphaFoldDB" id="A0A1H9U345"/>
<evidence type="ECO:0000256" key="2">
    <source>
        <dbReference type="SAM" id="SignalP"/>
    </source>
</evidence>
<organism evidence="3 4">
    <name type="scientific">Streptomyces qinglanensis</name>
    <dbReference type="NCBI Taxonomy" id="943816"/>
    <lineage>
        <taxon>Bacteria</taxon>
        <taxon>Bacillati</taxon>
        <taxon>Actinomycetota</taxon>
        <taxon>Actinomycetes</taxon>
        <taxon>Kitasatosporales</taxon>
        <taxon>Streptomycetaceae</taxon>
        <taxon>Streptomyces</taxon>
    </lineage>
</organism>
<keyword evidence="2" id="KW-0732">Signal</keyword>
<proteinExistence type="predicted"/>
<dbReference type="PROSITE" id="PS51257">
    <property type="entry name" value="PROKAR_LIPOPROTEIN"/>
    <property type="match status" value="1"/>
</dbReference>
<feature type="compositionally biased region" description="Basic and acidic residues" evidence="1">
    <location>
        <begin position="26"/>
        <end position="52"/>
    </location>
</feature>
<keyword evidence="4" id="KW-1185">Reference proteome</keyword>
<reference evidence="4" key="1">
    <citation type="submission" date="2016-10" db="EMBL/GenBank/DDBJ databases">
        <authorList>
            <person name="Varghese N."/>
            <person name="Submissions S."/>
        </authorList>
    </citation>
    <scope>NUCLEOTIDE SEQUENCE [LARGE SCALE GENOMIC DNA]</scope>
    <source>
        <strain evidence="4">CGMCC 4.6825</strain>
    </source>
</reference>
<gene>
    <name evidence="3" type="ORF">SAMN05421870_107265</name>
</gene>
<feature type="region of interest" description="Disordered" evidence="1">
    <location>
        <begin position="23"/>
        <end position="78"/>
    </location>
</feature>
<evidence type="ECO:0000256" key="1">
    <source>
        <dbReference type="SAM" id="MobiDB-lite"/>
    </source>
</evidence>